<feature type="signal peptide" evidence="4">
    <location>
        <begin position="1"/>
        <end position="19"/>
    </location>
</feature>
<name>A0A9Q1MKW5_9SOLA</name>
<gene>
    <name evidence="5" type="ORF">K7X08_031327</name>
</gene>
<dbReference type="CDD" id="cd23375">
    <property type="entry name" value="beta-trefoil_STI_VvMLP-like"/>
    <property type="match status" value="1"/>
</dbReference>
<keyword evidence="2" id="KW-0646">Protease inhibitor</keyword>
<comment type="caution">
    <text evidence="5">The sequence shown here is derived from an EMBL/GenBank/DDBJ whole genome shotgun (WGS) entry which is preliminary data.</text>
</comment>
<sequence>MKLLVLLQILFSLSYLTTSQQPAAPSPITTTPVLDIDGHELQIGLKYTILPTQNGSSTGGGGGLALAPKNRPCPFYVTQENLESSNGLPARFMPVDNKQQVINLSTDVNIVFFAATICVQSTAWKVGGTDEITGRRYVMSGGMTGRPGLETISNWFRIERHGNGSGINNNVFYKIVFCPGVCSNCKVVCANVGVFNENGKRWLGLNDEPLAVSDSEVEKLVTRRKQFAMRQKAQSSSVRSNPISPITSHSNGHVKDVVVGLDDDFIRIVDQLTEQPSKLVVVTICIGKTTLAKKLSDDLFQRISTDEELAEKLYKS</sequence>
<evidence type="ECO:0008006" key="7">
    <source>
        <dbReference type="Google" id="ProtNLM"/>
    </source>
</evidence>
<evidence type="ECO:0000256" key="2">
    <source>
        <dbReference type="ARBA" id="ARBA00022690"/>
    </source>
</evidence>
<evidence type="ECO:0000256" key="4">
    <source>
        <dbReference type="SAM" id="SignalP"/>
    </source>
</evidence>
<evidence type="ECO:0000313" key="5">
    <source>
        <dbReference type="EMBL" id="KAJ8562875.1"/>
    </source>
</evidence>
<reference evidence="6" key="1">
    <citation type="journal article" date="2023" name="Proc. Natl. Acad. Sci. U.S.A.">
        <title>Genomic and structural basis for evolution of tropane alkaloid biosynthesis.</title>
        <authorList>
            <person name="Wanga Y.-J."/>
            <person name="Taina T."/>
            <person name="Yua J.-Y."/>
            <person name="Lia J."/>
            <person name="Xua B."/>
            <person name="Chenc J."/>
            <person name="D'Auriad J.C."/>
            <person name="Huanga J.-P."/>
            <person name="Huanga S.-X."/>
        </authorList>
    </citation>
    <scope>NUCLEOTIDE SEQUENCE [LARGE SCALE GENOMIC DNA]</scope>
    <source>
        <strain evidence="6">cv. KIB-2019</strain>
    </source>
</reference>
<dbReference type="PANTHER" id="PTHR33107:SF81">
    <property type="entry name" value="TRYPSIN INHIBITOR A"/>
    <property type="match status" value="1"/>
</dbReference>
<dbReference type="InterPro" id="IPR002160">
    <property type="entry name" value="Prot_inh_Kunz-lg"/>
</dbReference>
<comment type="similarity">
    <text evidence="1">Belongs to the protease inhibitor I3 (leguminous Kunitz-type inhibitor) family.</text>
</comment>
<proteinExistence type="inferred from homology"/>
<dbReference type="Gene3D" id="2.80.10.50">
    <property type="match status" value="1"/>
</dbReference>
<dbReference type="InterPro" id="IPR011065">
    <property type="entry name" value="Kunitz_inhibitor_STI-like_sf"/>
</dbReference>
<dbReference type="SUPFAM" id="SSF50386">
    <property type="entry name" value="STI-like"/>
    <property type="match status" value="1"/>
</dbReference>
<dbReference type="SMART" id="SM00452">
    <property type="entry name" value="STI"/>
    <property type="match status" value="1"/>
</dbReference>
<keyword evidence="6" id="KW-1185">Reference proteome</keyword>
<evidence type="ECO:0000256" key="1">
    <source>
        <dbReference type="ARBA" id="ARBA00005440"/>
    </source>
</evidence>
<evidence type="ECO:0000256" key="3">
    <source>
        <dbReference type="ARBA" id="ARBA00023157"/>
    </source>
</evidence>
<evidence type="ECO:0000313" key="6">
    <source>
        <dbReference type="Proteomes" id="UP001152561"/>
    </source>
</evidence>
<dbReference type="AlphaFoldDB" id="A0A9Q1MKW5"/>
<dbReference type="PROSITE" id="PS00283">
    <property type="entry name" value="SOYBEAN_KUNITZ"/>
    <property type="match status" value="1"/>
</dbReference>
<dbReference type="Pfam" id="PF00197">
    <property type="entry name" value="Kunitz_legume"/>
    <property type="match status" value="1"/>
</dbReference>
<dbReference type="PRINTS" id="PR00291">
    <property type="entry name" value="KUNITZINHBTR"/>
</dbReference>
<organism evidence="5 6">
    <name type="scientific">Anisodus acutangulus</name>
    <dbReference type="NCBI Taxonomy" id="402998"/>
    <lineage>
        <taxon>Eukaryota</taxon>
        <taxon>Viridiplantae</taxon>
        <taxon>Streptophyta</taxon>
        <taxon>Embryophyta</taxon>
        <taxon>Tracheophyta</taxon>
        <taxon>Spermatophyta</taxon>
        <taxon>Magnoliopsida</taxon>
        <taxon>eudicotyledons</taxon>
        <taxon>Gunneridae</taxon>
        <taxon>Pentapetalae</taxon>
        <taxon>asterids</taxon>
        <taxon>lamiids</taxon>
        <taxon>Solanales</taxon>
        <taxon>Solanaceae</taxon>
        <taxon>Solanoideae</taxon>
        <taxon>Hyoscyameae</taxon>
        <taxon>Anisodus</taxon>
    </lineage>
</organism>
<keyword evidence="4" id="KW-0732">Signal</keyword>
<keyword evidence="3" id="KW-1015">Disulfide bond</keyword>
<dbReference type="GO" id="GO:0004866">
    <property type="term" value="F:endopeptidase inhibitor activity"/>
    <property type="evidence" value="ECO:0007669"/>
    <property type="project" value="InterPro"/>
</dbReference>
<feature type="chain" id="PRO_5040193690" description="Miraculin" evidence="4">
    <location>
        <begin position="20"/>
        <end position="316"/>
    </location>
</feature>
<protein>
    <recommendedName>
        <fullName evidence="7">Miraculin</fullName>
    </recommendedName>
</protein>
<dbReference type="PANTHER" id="PTHR33107">
    <property type="entry name" value="KUNITZ TRYPSIN INHIBITOR 2"/>
    <property type="match status" value="1"/>
</dbReference>
<dbReference type="OrthoDB" id="1918435at2759"/>
<accession>A0A9Q1MKW5</accession>
<dbReference type="Proteomes" id="UP001152561">
    <property type="component" value="Unassembled WGS sequence"/>
</dbReference>
<dbReference type="EMBL" id="JAJAGQ010000005">
    <property type="protein sequence ID" value="KAJ8562875.1"/>
    <property type="molecule type" value="Genomic_DNA"/>
</dbReference>